<dbReference type="InterPro" id="IPR015943">
    <property type="entry name" value="WD40/YVTN_repeat-like_dom_sf"/>
</dbReference>
<dbReference type="CDD" id="cd16917">
    <property type="entry name" value="HATPase_UhpB-NarQ-NarX-like"/>
    <property type="match status" value="1"/>
</dbReference>
<keyword evidence="9" id="KW-0812">Transmembrane</keyword>
<keyword evidence="9" id="KW-0472">Membrane</keyword>
<keyword evidence="5" id="KW-0547">Nucleotide-binding</keyword>
<keyword evidence="15" id="KW-1185">Reference proteome</keyword>
<evidence type="ECO:0000256" key="5">
    <source>
        <dbReference type="ARBA" id="ARBA00022741"/>
    </source>
</evidence>
<dbReference type="PANTHER" id="PTHR24421">
    <property type="entry name" value="NITRATE/NITRITE SENSOR PROTEIN NARX-RELATED"/>
    <property type="match status" value="1"/>
</dbReference>
<keyword evidence="10" id="KW-0732">Signal</keyword>
<dbReference type="SUPFAM" id="SSF55874">
    <property type="entry name" value="ATPase domain of HSP90 chaperone/DNA topoisomerase II/histidine kinase"/>
    <property type="match status" value="1"/>
</dbReference>
<dbReference type="Proteomes" id="UP001390963">
    <property type="component" value="Unassembled WGS sequence"/>
</dbReference>
<sequence length="953" mass="108470">MIRLFLTMLFLCVFSMHTNAQRYQFKKYKAEEGLITNETFAILQASDYRIWISTTSGLSSFNGKTFTNYTTEDGLASNIIFSLFEDSKGRIWVGTLDNGVSYIENGKITNPKGVNFDALGAVTAMLESSDGLMYIFFVQGIAIFKDGKLHDLLKNDSKNRVEGIQNAAWYDDNTIYLASTKLGIYKMTLNPLKIENIFNEKSGINNICYSVLVDDAKNIWVGAYGELYKITNDKLQLFKFNPDDFDKNRIYGILEANENEFYLSFEGNGIGIFNKNTGHLEIINEAQGLPSKYIYQTIKDYEGNLWMTSYGEGIIRFRDTAFKIYDDSQGLATVNDIVEWNGKVVMATNDGVAILDDSQTIRQITKNGSIKNLFVTEEDNLLYNTGKAVFEHTNNKPSSKLVDEGDYNLIFKKQDKTFLFGTNTIKVRTKDSIYFINSKRSIGIEPIGNRYLLCKVSGLFQIKNKKLDTIHGLSPISNNNFRSISTVTKTEVLAGSEKKLYHISLQNDQFKIQTFNMNRFSGLKYFRALEVDGNDLWLAGRDVLIKVDLPNLLQNDSIVAKYYHTIPHFLANDIDFNSLLVTKDKTVLATSLDGVIAFNENKFTANNKPPKLNLPEILLFSEPLIDSLYSTEKGIVLPYQKNYLSFSMEAITFTNPENVKYKYRMIGLRDENQWSEPIADNNVVFSYLPPGKYTFEFTADNGYGKWQTQPYQYSFEIKVPFWKTWLFWVTVVSIITASVFVFFSYRSKLARKRNEAYTHNLIKAQEEERTRVARELHDSVGQKLMLLTKKTKNIKNQDMETLASSTLDELRSISRGLHPANLERLGPTAAIKNMINEVDANTNIFFTHQIDDIDNLITKEASLHLYRIIQEVLNNMVKHAEAKAGSVSIKKRNNTIQATIADNGKGFEVSEMIKTSASLGMKTLRERAKILNSKIDIKSQLKKGTKITLTIPI</sequence>
<organism evidence="12 14">
    <name type="scientific">Aequorivita flava</name>
    <dbReference type="NCBI Taxonomy" id="3114371"/>
    <lineage>
        <taxon>Bacteria</taxon>
        <taxon>Pseudomonadati</taxon>
        <taxon>Bacteroidota</taxon>
        <taxon>Flavobacteriia</taxon>
        <taxon>Flavobacteriales</taxon>
        <taxon>Flavobacteriaceae</taxon>
        <taxon>Aequorivita</taxon>
    </lineage>
</organism>
<comment type="caution">
    <text evidence="12">The sequence shown here is derived from an EMBL/GenBank/DDBJ whole genome shotgun (WGS) entry which is preliminary data.</text>
</comment>
<evidence type="ECO:0000256" key="1">
    <source>
        <dbReference type="ARBA" id="ARBA00000085"/>
    </source>
</evidence>
<feature type="domain" description="Histidine kinase" evidence="11">
    <location>
        <begin position="771"/>
        <end position="953"/>
    </location>
</feature>
<evidence type="ECO:0000256" key="2">
    <source>
        <dbReference type="ARBA" id="ARBA00012438"/>
    </source>
</evidence>
<evidence type="ECO:0000259" key="11">
    <source>
        <dbReference type="PROSITE" id="PS50109"/>
    </source>
</evidence>
<dbReference type="AlphaFoldDB" id="A0AB35YQM1"/>
<dbReference type="InterPro" id="IPR011110">
    <property type="entry name" value="Reg_prop"/>
</dbReference>
<dbReference type="Proteomes" id="UP001388259">
    <property type="component" value="Unassembled WGS sequence"/>
</dbReference>
<dbReference type="InterPro" id="IPR013783">
    <property type="entry name" value="Ig-like_fold"/>
</dbReference>
<keyword evidence="9" id="KW-1133">Transmembrane helix</keyword>
<proteinExistence type="predicted"/>
<comment type="catalytic activity">
    <reaction evidence="1">
        <text>ATP + protein L-histidine = ADP + protein N-phospho-L-histidine.</text>
        <dbReference type="EC" id="2.7.13.3"/>
    </reaction>
</comment>
<keyword evidence="6" id="KW-0418">Kinase</keyword>
<keyword evidence="4" id="KW-0808">Transferase</keyword>
<dbReference type="GO" id="GO:0000155">
    <property type="term" value="F:phosphorelay sensor kinase activity"/>
    <property type="evidence" value="ECO:0007669"/>
    <property type="project" value="InterPro"/>
</dbReference>
<feature type="chain" id="PRO_5044264044" description="histidine kinase" evidence="10">
    <location>
        <begin position="21"/>
        <end position="953"/>
    </location>
</feature>
<evidence type="ECO:0000256" key="8">
    <source>
        <dbReference type="ARBA" id="ARBA00023012"/>
    </source>
</evidence>
<dbReference type="Gene3D" id="2.130.10.10">
    <property type="entry name" value="YVTN repeat-like/Quinoprotein amine dehydrogenase"/>
    <property type="match status" value="2"/>
</dbReference>
<dbReference type="RefSeq" id="WP_342687013.1">
    <property type="nucleotide sequence ID" value="NZ_JAZBJM010000003.1"/>
</dbReference>
<evidence type="ECO:0000256" key="7">
    <source>
        <dbReference type="ARBA" id="ARBA00022840"/>
    </source>
</evidence>
<dbReference type="GO" id="GO:0046983">
    <property type="term" value="F:protein dimerization activity"/>
    <property type="evidence" value="ECO:0007669"/>
    <property type="project" value="InterPro"/>
</dbReference>
<dbReference type="InterPro" id="IPR050482">
    <property type="entry name" value="Sensor_HK_TwoCompSys"/>
</dbReference>
<evidence type="ECO:0000256" key="9">
    <source>
        <dbReference type="SAM" id="Phobius"/>
    </source>
</evidence>
<dbReference type="Pfam" id="PF07495">
    <property type="entry name" value="Y_Y_Y"/>
    <property type="match status" value="1"/>
</dbReference>
<dbReference type="EC" id="2.7.13.3" evidence="2"/>
<dbReference type="InterPro" id="IPR005467">
    <property type="entry name" value="His_kinase_dom"/>
</dbReference>
<dbReference type="Pfam" id="PF07730">
    <property type="entry name" value="HisKA_3"/>
    <property type="match status" value="1"/>
</dbReference>
<dbReference type="PANTHER" id="PTHR24421:SF10">
    <property type="entry name" value="NITRATE_NITRITE SENSOR PROTEIN NARQ"/>
    <property type="match status" value="1"/>
</dbReference>
<dbReference type="Gene3D" id="2.60.40.10">
    <property type="entry name" value="Immunoglobulins"/>
    <property type="match status" value="1"/>
</dbReference>
<dbReference type="SUPFAM" id="SSF63829">
    <property type="entry name" value="Calcium-dependent phosphotriesterase"/>
    <property type="match status" value="2"/>
</dbReference>
<keyword evidence="8" id="KW-0902">Two-component regulatory system</keyword>
<reference evidence="12 15" key="1">
    <citation type="submission" date="2024-01" db="EMBL/GenBank/DDBJ databases">
        <title>Aequorivita flavus sp. nov., isolated from deep-sea sediment.</title>
        <authorList>
            <person name="Chen X."/>
        </authorList>
    </citation>
    <scope>NUCLEOTIDE SEQUENCE</scope>
    <source>
        <strain evidence="12">MCCC 1A16923</strain>
        <strain evidence="13 15">MCCC 1A16935</strain>
    </source>
</reference>
<dbReference type="EMBL" id="JAZBJM010000003">
    <property type="protein sequence ID" value="MEM0517921.1"/>
    <property type="molecule type" value="Genomic_DNA"/>
</dbReference>
<evidence type="ECO:0000256" key="6">
    <source>
        <dbReference type="ARBA" id="ARBA00022777"/>
    </source>
</evidence>
<dbReference type="GO" id="GO:0016020">
    <property type="term" value="C:membrane"/>
    <property type="evidence" value="ECO:0007669"/>
    <property type="project" value="InterPro"/>
</dbReference>
<evidence type="ECO:0000313" key="12">
    <source>
        <dbReference type="EMBL" id="MEM0517921.1"/>
    </source>
</evidence>
<dbReference type="InterPro" id="IPR011712">
    <property type="entry name" value="Sig_transdc_His_kin_sub3_dim/P"/>
</dbReference>
<dbReference type="EMBL" id="JBANCF010000003">
    <property type="protein sequence ID" value="MEM0573147.1"/>
    <property type="molecule type" value="Genomic_DNA"/>
</dbReference>
<dbReference type="Gene3D" id="1.20.5.1930">
    <property type="match status" value="1"/>
</dbReference>
<evidence type="ECO:0000313" key="15">
    <source>
        <dbReference type="Proteomes" id="UP001390963"/>
    </source>
</evidence>
<dbReference type="Gene3D" id="3.30.565.10">
    <property type="entry name" value="Histidine kinase-like ATPase, C-terminal domain"/>
    <property type="match status" value="1"/>
</dbReference>
<evidence type="ECO:0000313" key="14">
    <source>
        <dbReference type="Proteomes" id="UP001388259"/>
    </source>
</evidence>
<evidence type="ECO:0000256" key="4">
    <source>
        <dbReference type="ARBA" id="ARBA00022679"/>
    </source>
</evidence>
<dbReference type="InterPro" id="IPR003594">
    <property type="entry name" value="HATPase_dom"/>
</dbReference>
<keyword evidence="7" id="KW-0067">ATP-binding</keyword>
<accession>A0AB35YQM1</accession>
<name>A0AB35YQM1_9FLAO</name>
<protein>
    <recommendedName>
        <fullName evidence="2">histidine kinase</fullName>
        <ecNumber evidence="2">2.7.13.3</ecNumber>
    </recommendedName>
</protein>
<dbReference type="PROSITE" id="PS50109">
    <property type="entry name" value="HIS_KIN"/>
    <property type="match status" value="1"/>
</dbReference>
<dbReference type="InterPro" id="IPR011123">
    <property type="entry name" value="Y_Y_Y"/>
</dbReference>
<dbReference type="Pfam" id="PF02518">
    <property type="entry name" value="HATPase_c"/>
    <property type="match status" value="1"/>
</dbReference>
<dbReference type="Pfam" id="PF07494">
    <property type="entry name" value="Reg_prop"/>
    <property type="match status" value="1"/>
</dbReference>
<evidence type="ECO:0000256" key="10">
    <source>
        <dbReference type="SAM" id="SignalP"/>
    </source>
</evidence>
<feature type="transmembrane region" description="Helical" evidence="9">
    <location>
        <begin position="725"/>
        <end position="745"/>
    </location>
</feature>
<evidence type="ECO:0000313" key="13">
    <source>
        <dbReference type="EMBL" id="MEM0573147.1"/>
    </source>
</evidence>
<feature type="signal peptide" evidence="10">
    <location>
        <begin position="1"/>
        <end position="20"/>
    </location>
</feature>
<evidence type="ECO:0000256" key="3">
    <source>
        <dbReference type="ARBA" id="ARBA00022553"/>
    </source>
</evidence>
<keyword evidence="3" id="KW-0597">Phosphoprotein</keyword>
<dbReference type="GO" id="GO:0005524">
    <property type="term" value="F:ATP binding"/>
    <property type="evidence" value="ECO:0007669"/>
    <property type="project" value="UniProtKB-KW"/>
</dbReference>
<dbReference type="InterPro" id="IPR036890">
    <property type="entry name" value="HATPase_C_sf"/>
</dbReference>
<gene>
    <name evidence="13" type="ORF">VZD24_06450</name>
    <name evidence="12" type="ORF">VZD85_06120</name>
</gene>